<dbReference type="PROSITE" id="PS51257">
    <property type="entry name" value="PROKAR_LIPOPROTEIN"/>
    <property type="match status" value="1"/>
</dbReference>
<evidence type="ECO:0000256" key="1">
    <source>
        <dbReference type="SAM" id="SignalP"/>
    </source>
</evidence>
<keyword evidence="1" id="KW-0732">Signal</keyword>
<dbReference type="OrthoDB" id="1319634at2"/>
<feature type="signal peptide" evidence="1">
    <location>
        <begin position="1"/>
        <end position="20"/>
    </location>
</feature>
<sequence>MKKALAFLSLYLFLSCSTSISTKLVNKSFEKLNDVSKIVVLEENEELPINSEFVGDVKIGDSGFTTDCDYNKVISDAKNEAQKAGANLVKVIKLKKPTALGSTCYRLKAKMYRNLNDDQLLTLINKRQEKNKSRLPADADYALIHFYRPVLGSGALLYYSIKDNNDSVVGKLENGRKFVYKTKKFGDQTFYARLETKEEIKINVEKGKEYFVRCAIKMGVAVGRPVLDVVENHKGIEEFNSLK</sequence>
<gene>
    <name evidence="2" type="ORF">SAMN05444363_0066</name>
</gene>
<dbReference type="RefSeq" id="WP_073307486.1">
    <property type="nucleotide sequence ID" value="NZ_FQZI01000001.1"/>
</dbReference>
<feature type="chain" id="PRO_5013133167" description="Lipoprotein" evidence="1">
    <location>
        <begin position="21"/>
        <end position="243"/>
    </location>
</feature>
<evidence type="ECO:0008006" key="4">
    <source>
        <dbReference type="Google" id="ProtNLM"/>
    </source>
</evidence>
<reference evidence="3" key="1">
    <citation type="submission" date="2016-11" db="EMBL/GenBank/DDBJ databases">
        <authorList>
            <person name="Varghese N."/>
            <person name="Submissions S."/>
        </authorList>
    </citation>
    <scope>NUCLEOTIDE SEQUENCE [LARGE SCALE GENOMIC DNA]</scope>
    <source>
        <strain evidence="3">DSM 18829</strain>
    </source>
</reference>
<dbReference type="STRING" id="415425.SAMN05444363_0066"/>
<organism evidence="2 3">
    <name type="scientific">Flavobacterium terrae</name>
    <dbReference type="NCBI Taxonomy" id="415425"/>
    <lineage>
        <taxon>Bacteria</taxon>
        <taxon>Pseudomonadati</taxon>
        <taxon>Bacteroidota</taxon>
        <taxon>Flavobacteriia</taxon>
        <taxon>Flavobacteriales</taxon>
        <taxon>Flavobacteriaceae</taxon>
        <taxon>Flavobacterium</taxon>
    </lineage>
</organism>
<keyword evidence="3" id="KW-1185">Reference proteome</keyword>
<proteinExistence type="predicted"/>
<evidence type="ECO:0000313" key="3">
    <source>
        <dbReference type="Proteomes" id="UP000184488"/>
    </source>
</evidence>
<name>A0A1M6A811_9FLAO</name>
<accession>A0A1M6A811</accession>
<dbReference type="AlphaFoldDB" id="A0A1M6A811"/>
<dbReference type="Proteomes" id="UP000184488">
    <property type="component" value="Unassembled WGS sequence"/>
</dbReference>
<evidence type="ECO:0000313" key="2">
    <source>
        <dbReference type="EMBL" id="SHI32559.1"/>
    </source>
</evidence>
<protein>
    <recommendedName>
        <fullName evidence="4">Lipoprotein</fullName>
    </recommendedName>
</protein>
<dbReference type="EMBL" id="FQZI01000001">
    <property type="protein sequence ID" value="SHI32559.1"/>
    <property type="molecule type" value="Genomic_DNA"/>
</dbReference>